<feature type="signal peptide" evidence="2">
    <location>
        <begin position="1"/>
        <end position="28"/>
    </location>
</feature>
<dbReference type="PANTHER" id="PTHR31515:SF2">
    <property type="entry name" value="TRANSMEMBRANE PROTEIN"/>
    <property type="match status" value="1"/>
</dbReference>
<feature type="chain" id="PRO_5002364671" description="DUF7906 domain-containing protein" evidence="2">
    <location>
        <begin position="29"/>
        <end position="894"/>
    </location>
</feature>
<dbReference type="AlphaFoldDB" id="A0A0E0JZP4"/>
<feature type="domain" description="DUF7906" evidence="3">
    <location>
        <begin position="380"/>
        <end position="434"/>
    </location>
</feature>
<evidence type="ECO:0000256" key="1">
    <source>
        <dbReference type="SAM" id="Phobius"/>
    </source>
</evidence>
<organism evidence="4">
    <name type="scientific">Oryza punctata</name>
    <name type="common">Red rice</name>
    <dbReference type="NCBI Taxonomy" id="4537"/>
    <lineage>
        <taxon>Eukaryota</taxon>
        <taxon>Viridiplantae</taxon>
        <taxon>Streptophyta</taxon>
        <taxon>Embryophyta</taxon>
        <taxon>Tracheophyta</taxon>
        <taxon>Spermatophyta</taxon>
        <taxon>Magnoliopsida</taxon>
        <taxon>Liliopsida</taxon>
        <taxon>Poales</taxon>
        <taxon>Poaceae</taxon>
        <taxon>BOP clade</taxon>
        <taxon>Oryzoideae</taxon>
        <taxon>Oryzeae</taxon>
        <taxon>Oryzinae</taxon>
        <taxon>Oryza</taxon>
    </lineage>
</organism>
<reference evidence="4" key="2">
    <citation type="submission" date="2018-05" db="EMBL/GenBank/DDBJ databases">
        <title>OpunRS2 (Oryza punctata Reference Sequence Version 2).</title>
        <authorList>
            <person name="Zhang J."/>
            <person name="Kudrna D."/>
            <person name="Lee S."/>
            <person name="Talag J."/>
            <person name="Welchert J."/>
            <person name="Wing R.A."/>
        </authorList>
    </citation>
    <scope>NUCLEOTIDE SEQUENCE [LARGE SCALE GENOMIC DNA]</scope>
</reference>
<evidence type="ECO:0000256" key="2">
    <source>
        <dbReference type="SAM" id="SignalP"/>
    </source>
</evidence>
<keyword evidence="2" id="KW-0732">Signal</keyword>
<evidence type="ECO:0000259" key="3">
    <source>
        <dbReference type="Pfam" id="PF25483"/>
    </source>
</evidence>
<dbReference type="Gramene" id="OPUNC02G14570.1">
    <property type="protein sequence ID" value="OPUNC02G14570.1"/>
    <property type="gene ID" value="OPUNC02G14570"/>
</dbReference>
<accession>A0A0E0JZP4</accession>
<name>A0A0E0JZP4_ORYPU</name>
<evidence type="ECO:0000313" key="4">
    <source>
        <dbReference type="EnsemblPlants" id="OPUNC02G14570.1"/>
    </source>
</evidence>
<keyword evidence="1" id="KW-0472">Membrane</keyword>
<dbReference type="PANTHER" id="PTHR31515">
    <property type="entry name" value="TRANSMEMBRANE PROTEIN-RELATED"/>
    <property type="match status" value="1"/>
</dbReference>
<dbReference type="EnsemblPlants" id="OPUNC02G14570.1">
    <property type="protein sequence ID" value="OPUNC02G14570.1"/>
    <property type="gene ID" value="OPUNC02G14570"/>
</dbReference>
<feature type="transmembrane region" description="Helical" evidence="1">
    <location>
        <begin position="865"/>
        <end position="884"/>
    </location>
</feature>
<keyword evidence="5" id="KW-1185">Reference proteome</keyword>
<dbReference type="STRING" id="4537.A0A0E0JZP4"/>
<dbReference type="OMA" id="VINSWHE"/>
<dbReference type="eggNOG" id="ENOG502QQIX">
    <property type="taxonomic scope" value="Eukaryota"/>
</dbReference>
<dbReference type="InterPro" id="IPR057228">
    <property type="entry name" value="DUF7906"/>
</dbReference>
<dbReference type="Pfam" id="PF25483">
    <property type="entry name" value="DUF7906"/>
    <property type="match status" value="1"/>
</dbReference>
<keyword evidence="1" id="KW-1133">Transmembrane helix</keyword>
<dbReference type="Proteomes" id="UP000026962">
    <property type="component" value="Chromosome 2"/>
</dbReference>
<dbReference type="HOGENOM" id="CLU_014500_0_0_1"/>
<proteinExistence type="predicted"/>
<sequence>MSPSRRLPAPFVFPLVLLLLALVPSLEAAESTPGTRTRKIGGAASVFSLFNLKPESKFWSESVIRTEFDDLEGSTSRDSSKKALLNFTRAGNIANYMSLAEVDSIYLSVPVNFIFIGFDGKGGHEFKLGPEELERWFTKIDHIFEQTRVPPVGEVLTPFYKTSVKKLKQYDLPLISHINHNFSVHAVHMGEDVMSVFQHAIKVLSRREDIRDSREAAETLWQVDSDQMEHLFSALVDHLQIQEAYNIFILNPKPIGKSTQYGYRKGFSESEINLLRENKTLQARILQSKSDKRLYLDIEKGVNRRPLYESHPLSSFSWTTTDNMDMGDWSKKCKEALSNFELLKEGKSKDDIVYDKAVQVLHGKKDEMHDIFESALKSSDLKGLHAECLTDMWIGRDRFAFIDLSAGPFAWGPAVGGDGVRTEVSLPNVAKTVGAVAEVTEEEAEAKLQDTIRERFSSFGENYHAVDILLAEIDVYELFAFKHCVGRRVQLALCKELDERMHDLKGELEGYNTGDSDDINKKKALDALNRMEKWNLFKDVPEEHHSYTVARDSFLAHLGSLLWGSMRHVIAPSVSHRAHHYYDKLSFQLYFVTQEKVRSIKQLPVNVKSVTEGLSSMLLQFQKPMFSPHMLSLSEDPALMMAFAMARRAAAVPLLLVNGGHSNHRSTLEIPIFWFIHSEPLLLDKHYQAKSLSNMVVVVQSEVDSWESHLQCNGRSILWDLRRPVKAAIAATAEYVSGLLPSHLAYSPAHETATEDWTWSVGCNPLSITSKDWQLSEFQRDVIARERGFKLFKAHERVLVEKYNSVVSLWRRVSAMSKGLRYGDAVKLTSMLEDASHGFANAVNSTISSLHPVQCTRERKLDVQLDLTTIPAFLAVFLLLWFLLRPRRPKPKIN</sequence>
<evidence type="ECO:0000313" key="5">
    <source>
        <dbReference type="Proteomes" id="UP000026962"/>
    </source>
</evidence>
<reference evidence="4" key="1">
    <citation type="submission" date="2015-04" db="UniProtKB">
        <authorList>
            <consortium name="EnsemblPlants"/>
        </authorList>
    </citation>
    <scope>IDENTIFICATION</scope>
</reference>
<keyword evidence="1" id="KW-0812">Transmembrane</keyword>
<protein>
    <recommendedName>
        <fullName evidence="3">DUF7906 domain-containing protein</fullName>
    </recommendedName>
</protein>